<organism evidence="4 5">
    <name type="scientific">Paracraurococcus lichenis</name>
    <dbReference type="NCBI Taxonomy" id="3064888"/>
    <lineage>
        <taxon>Bacteria</taxon>
        <taxon>Pseudomonadati</taxon>
        <taxon>Pseudomonadota</taxon>
        <taxon>Alphaproteobacteria</taxon>
        <taxon>Acetobacterales</taxon>
        <taxon>Roseomonadaceae</taxon>
        <taxon>Paracraurococcus</taxon>
    </lineage>
</organism>
<protein>
    <submittedName>
        <fullName evidence="4">Flavin reductase family protein</fullName>
        <ecNumber evidence="4">1.-.-.-</ecNumber>
    </submittedName>
</protein>
<sequence length="169" mass="17929">MAAAALEDDLGPAFRQAMRQLAGGVCAISIGQGEERGGLVATSVTSLSVEPPTLLVCINRQGASWPLIRRYRSFAVNLLADRHLGLAQRFAGQGGVHGADRYLGAEWRTGVTGAPILADAMVAVDCEVEELIERHTHGIVIGRVRAVSTVREEQALVYLRGAYAALPAP</sequence>
<gene>
    <name evidence="4" type="ORF">Q7A36_30320</name>
</gene>
<dbReference type="Pfam" id="PF01613">
    <property type="entry name" value="Flavin_Reduct"/>
    <property type="match status" value="1"/>
</dbReference>
<evidence type="ECO:0000259" key="3">
    <source>
        <dbReference type="SMART" id="SM00903"/>
    </source>
</evidence>
<dbReference type="PANTHER" id="PTHR30466">
    <property type="entry name" value="FLAVIN REDUCTASE"/>
    <property type="match status" value="1"/>
</dbReference>
<dbReference type="InterPro" id="IPR012349">
    <property type="entry name" value="Split_barrel_FMN-bd"/>
</dbReference>
<comment type="caution">
    <text evidence="4">The sequence shown here is derived from an EMBL/GenBank/DDBJ whole genome shotgun (WGS) entry which is preliminary data.</text>
</comment>
<evidence type="ECO:0000313" key="4">
    <source>
        <dbReference type="EMBL" id="MDO9712669.1"/>
    </source>
</evidence>
<keyword evidence="5" id="KW-1185">Reference proteome</keyword>
<keyword evidence="2 4" id="KW-0560">Oxidoreductase</keyword>
<dbReference type="Proteomes" id="UP001243009">
    <property type="component" value="Unassembled WGS sequence"/>
</dbReference>
<dbReference type="InterPro" id="IPR050268">
    <property type="entry name" value="NADH-dep_flavin_reductase"/>
</dbReference>
<dbReference type="InterPro" id="IPR002563">
    <property type="entry name" value="Flavin_Rdtase-like_dom"/>
</dbReference>
<name>A0ABT9E921_9PROT</name>
<evidence type="ECO:0000256" key="1">
    <source>
        <dbReference type="ARBA" id="ARBA00008898"/>
    </source>
</evidence>
<evidence type="ECO:0000256" key="2">
    <source>
        <dbReference type="ARBA" id="ARBA00023002"/>
    </source>
</evidence>
<reference evidence="4 5" key="1">
    <citation type="submission" date="2023-08" db="EMBL/GenBank/DDBJ databases">
        <title>The draft genome sequence of Paracraurococcus sp. LOR1-02.</title>
        <authorList>
            <person name="Kingkaew E."/>
            <person name="Tanasupawat S."/>
        </authorList>
    </citation>
    <scope>NUCLEOTIDE SEQUENCE [LARGE SCALE GENOMIC DNA]</scope>
    <source>
        <strain evidence="4 5">LOR1-02</strain>
    </source>
</reference>
<dbReference type="GO" id="GO:0016491">
    <property type="term" value="F:oxidoreductase activity"/>
    <property type="evidence" value="ECO:0007669"/>
    <property type="project" value="UniProtKB-KW"/>
</dbReference>
<accession>A0ABT9E921</accession>
<proteinExistence type="inferred from homology"/>
<dbReference type="SMART" id="SM00903">
    <property type="entry name" value="Flavin_Reduct"/>
    <property type="match status" value="1"/>
</dbReference>
<comment type="similarity">
    <text evidence="1">Belongs to the non-flavoprotein flavin reductase family.</text>
</comment>
<evidence type="ECO:0000313" key="5">
    <source>
        <dbReference type="Proteomes" id="UP001243009"/>
    </source>
</evidence>
<dbReference type="EMBL" id="JAUTWS010000054">
    <property type="protein sequence ID" value="MDO9712669.1"/>
    <property type="molecule type" value="Genomic_DNA"/>
</dbReference>
<dbReference type="PANTHER" id="PTHR30466:SF11">
    <property type="entry name" value="FLAVIN-DEPENDENT MONOOXYGENASE, REDUCTASE SUBUNIT HSAB"/>
    <property type="match status" value="1"/>
</dbReference>
<feature type="domain" description="Flavin reductase like" evidence="3">
    <location>
        <begin position="18"/>
        <end position="165"/>
    </location>
</feature>
<dbReference type="EC" id="1.-.-.-" evidence="4"/>
<dbReference type="Gene3D" id="2.30.110.10">
    <property type="entry name" value="Electron Transport, Fmn-binding Protein, Chain A"/>
    <property type="match status" value="1"/>
</dbReference>
<dbReference type="RefSeq" id="WP_305107525.1">
    <property type="nucleotide sequence ID" value="NZ_JAUTWS010000054.1"/>
</dbReference>
<dbReference type="SUPFAM" id="SSF50475">
    <property type="entry name" value="FMN-binding split barrel"/>
    <property type="match status" value="1"/>
</dbReference>